<sequence>MSIAFVLGNGMSRKVIPLEPLREIGKLYGCNAIYRNFTPDYLIAVDSKMVFEICEKDIHHKVETWTNPNRSYKRFQKLNFFSPSLGWSSGPTALGLASKHGHKVIYILGFDFHGSPSGKMNNIYADSKNYKKSSDVATYHGNWNRQTCITLQKNPSKEYIRVVSDRTLEDFKTKDLEKFANYREITVSKFKEKYHL</sequence>
<accession>A0A382EGG3</accession>
<dbReference type="Gene3D" id="3.90.1480.10">
    <property type="entry name" value="Alpha-2,3-sialyltransferase"/>
    <property type="match status" value="1"/>
</dbReference>
<evidence type="ECO:0000313" key="1">
    <source>
        <dbReference type="EMBL" id="SVB49422.1"/>
    </source>
</evidence>
<dbReference type="AlphaFoldDB" id="A0A382EGG3"/>
<name>A0A382EGG3_9ZZZZ</name>
<dbReference type="InterPro" id="IPR036715">
    <property type="entry name" value="A-2_3-sialylTrfase_sf"/>
</dbReference>
<dbReference type="SUPFAM" id="SSF102414">
    <property type="entry name" value="Alpha-2,3/8-sialyltransferase CstII"/>
    <property type="match status" value="1"/>
</dbReference>
<gene>
    <name evidence="1" type="ORF">METZ01_LOCUS202276</name>
</gene>
<proteinExistence type="predicted"/>
<organism evidence="1">
    <name type="scientific">marine metagenome</name>
    <dbReference type="NCBI Taxonomy" id="408172"/>
    <lineage>
        <taxon>unclassified sequences</taxon>
        <taxon>metagenomes</taxon>
        <taxon>ecological metagenomes</taxon>
    </lineage>
</organism>
<dbReference type="EMBL" id="UINC01044239">
    <property type="protein sequence ID" value="SVB49422.1"/>
    <property type="molecule type" value="Genomic_DNA"/>
</dbReference>
<protein>
    <submittedName>
        <fullName evidence="1">Uncharacterized protein</fullName>
    </submittedName>
</protein>
<reference evidence="1" key="1">
    <citation type="submission" date="2018-05" db="EMBL/GenBank/DDBJ databases">
        <authorList>
            <person name="Lanie J.A."/>
            <person name="Ng W.-L."/>
            <person name="Kazmierczak K.M."/>
            <person name="Andrzejewski T.M."/>
            <person name="Davidsen T.M."/>
            <person name="Wayne K.J."/>
            <person name="Tettelin H."/>
            <person name="Glass J.I."/>
            <person name="Rusch D."/>
            <person name="Podicherti R."/>
            <person name="Tsui H.-C.T."/>
            <person name="Winkler M.E."/>
        </authorList>
    </citation>
    <scope>NUCLEOTIDE SEQUENCE</scope>
</reference>